<dbReference type="Pfam" id="PF13302">
    <property type="entry name" value="Acetyltransf_3"/>
    <property type="match status" value="1"/>
</dbReference>
<name>A0A6A5BT59_NAEFO</name>
<dbReference type="GeneID" id="68111473"/>
<gene>
    <name evidence="2" type="ORF">FDP41_004255</name>
</gene>
<dbReference type="Proteomes" id="UP000444721">
    <property type="component" value="Unassembled WGS sequence"/>
</dbReference>
<dbReference type="GO" id="GO:0016747">
    <property type="term" value="F:acyltransferase activity, transferring groups other than amino-acyl groups"/>
    <property type="evidence" value="ECO:0007669"/>
    <property type="project" value="InterPro"/>
</dbReference>
<protein>
    <recommendedName>
        <fullName evidence="1">N-acetyltransferase domain-containing protein</fullName>
    </recommendedName>
</protein>
<reference evidence="2 3" key="1">
    <citation type="journal article" date="2019" name="Sci. Rep.">
        <title>Nanopore sequencing improves the draft genome of the human pathogenic amoeba Naegleria fowleri.</title>
        <authorList>
            <person name="Liechti N."/>
            <person name="Schurch N."/>
            <person name="Bruggmann R."/>
            <person name="Wittwer M."/>
        </authorList>
    </citation>
    <scope>NUCLEOTIDE SEQUENCE [LARGE SCALE GENOMIC DNA]</scope>
    <source>
        <strain evidence="2 3">ATCC 30894</strain>
    </source>
</reference>
<evidence type="ECO:0000313" key="3">
    <source>
        <dbReference type="Proteomes" id="UP000444721"/>
    </source>
</evidence>
<dbReference type="VEuPathDB" id="AmoebaDB:FDP41_004255"/>
<dbReference type="VEuPathDB" id="AmoebaDB:NF0097700"/>
<organism evidence="2 3">
    <name type="scientific">Naegleria fowleri</name>
    <name type="common">Brain eating amoeba</name>
    <dbReference type="NCBI Taxonomy" id="5763"/>
    <lineage>
        <taxon>Eukaryota</taxon>
        <taxon>Discoba</taxon>
        <taxon>Heterolobosea</taxon>
        <taxon>Tetramitia</taxon>
        <taxon>Eutetramitia</taxon>
        <taxon>Vahlkampfiidae</taxon>
        <taxon>Naegleria</taxon>
    </lineage>
</organism>
<dbReference type="AlphaFoldDB" id="A0A6A5BT59"/>
<dbReference type="EMBL" id="VFQX01000036">
    <property type="protein sequence ID" value="KAF0976960.1"/>
    <property type="molecule type" value="Genomic_DNA"/>
</dbReference>
<dbReference type="InterPro" id="IPR000182">
    <property type="entry name" value="GNAT_dom"/>
</dbReference>
<feature type="domain" description="N-acetyltransferase" evidence="1">
    <location>
        <begin position="79"/>
        <end position="184"/>
    </location>
</feature>
<sequence>MGFLSGSEAFFADHQVDRPNTFKIYNPKMHYYFRRVDDEVVLCNLVSRHLFTSSYDHLFDVTKDKLELSNNDQTNNYSDDVDTLFELINRNLTFLQEFIPTISLAGNNKQSVNNFIDSCNQRFKHSTPQYVMLTVAIWYKNEMAGLVGIQNFNAANFNCEVGYWIGQEFQSKGIAIRAVRQFCRDQLFCSQNYFQSRCRECEEL</sequence>
<dbReference type="RefSeq" id="XP_044561673.1">
    <property type="nucleotide sequence ID" value="XM_044707650.1"/>
</dbReference>
<accession>A0A6A5BT59</accession>
<dbReference type="VEuPathDB" id="AmoebaDB:NfTy_068070"/>
<evidence type="ECO:0000313" key="2">
    <source>
        <dbReference type="EMBL" id="KAF0976960.1"/>
    </source>
</evidence>
<dbReference type="InterPro" id="IPR016181">
    <property type="entry name" value="Acyl_CoA_acyltransferase"/>
</dbReference>
<dbReference type="SUPFAM" id="SSF55729">
    <property type="entry name" value="Acyl-CoA N-acyltransferases (Nat)"/>
    <property type="match status" value="1"/>
</dbReference>
<comment type="caution">
    <text evidence="2">The sequence shown here is derived from an EMBL/GenBank/DDBJ whole genome shotgun (WGS) entry which is preliminary data.</text>
</comment>
<keyword evidence="3" id="KW-1185">Reference proteome</keyword>
<proteinExistence type="predicted"/>
<dbReference type="Gene3D" id="3.40.630.30">
    <property type="match status" value="1"/>
</dbReference>
<evidence type="ECO:0000259" key="1">
    <source>
        <dbReference type="Pfam" id="PF13302"/>
    </source>
</evidence>